<gene>
    <name evidence="1" type="ORF">NIES37_01760</name>
</gene>
<dbReference type="EMBL" id="AP018248">
    <property type="protein sequence ID" value="BAY96247.1"/>
    <property type="molecule type" value="Genomic_DNA"/>
</dbReference>
<reference evidence="1 2" key="1">
    <citation type="submission" date="2017-06" db="EMBL/GenBank/DDBJ databases">
        <title>Genome sequencing of cyanobaciteial culture collection at National Institute for Environmental Studies (NIES).</title>
        <authorList>
            <person name="Hirose Y."/>
            <person name="Shimura Y."/>
            <person name="Fujisawa T."/>
            <person name="Nakamura Y."/>
            <person name="Kawachi M."/>
        </authorList>
    </citation>
    <scope>NUCLEOTIDE SEQUENCE [LARGE SCALE GENOMIC DNA]</scope>
    <source>
        <strain evidence="1 2">NIES-37</strain>
    </source>
</reference>
<evidence type="ECO:0000313" key="2">
    <source>
        <dbReference type="Proteomes" id="UP000218785"/>
    </source>
</evidence>
<keyword evidence="2" id="KW-1185">Reference proteome</keyword>
<dbReference type="AlphaFoldDB" id="A0A1Z4MRY3"/>
<name>A0A1Z4MRY3_9CYAN</name>
<evidence type="ECO:0000313" key="1">
    <source>
        <dbReference type="EMBL" id="BAY96247.1"/>
    </source>
</evidence>
<protein>
    <submittedName>
        <fullName evidence="1">Uncharacterized protein</fullName>
    </submittedName>
</protein>
<sequence>MRYEDQLPQLISEKNVINYDYNKIFLSDTAFPPLNFGNLTTFLEDTYTSNLPNF</sequence>
<proteinExistence type="predicted"/>
<dbReference type="Proteomes" id="UP000218785">
    <property type="component" value="Chromosome"/>
</dbReference>
<organism evidence="1 2">
    <name type="scientific">Tolypothrix tenuis PCC 7101</name>
    <dbReference type="NCBI Taxonomy" id="231146"/>
    <lineage>
        <taxon>Bacteria</taxon>
        <taxon>Bacillati</taxon>
        <taxon>Cyanobacteriota</taxon>
        <taxon>Cyanophyceae</taxon>
        <taxon>Nostocales</taxon>
        <taxon>Tolypothrichaceae</taxon>
        <taxon>Tolypothrix</taxon>
    </lineage>
</organism>
<dbReference type="KEGG" id="ttq:NIES37_01760"/>
<accession>A0A1Z4MRY3</accession>